<dbReference type="Proteomes" id="UP000243605">
    <property type="component" value="Unassembled WGS sequence"/>
</dbReference>
<name>A0A662Z4Z1_9STAP</name>
<gene>
    <name evidence="2" type="ORF">SAMN05192557_1828</name>
</gene>
<sequence>MNNEMQEAFENLEQMRNAYFASLEFNGDIHTRVLDDKWSIAESIYHCYKLLKLTRLGLQAYLPFARPIINLVPCDNQNNDMPNIYSGKTMKAPFILIPGNVDHLEKGDLRNLLEVETRKVQNLVKNLTQKEIYCIRLPDPVPNYPNIIQGIKLLEIHERHHYEVVIERQQANR</sequence>
<proteinExistence type="predicted"/>
<dbReference type="SUPFAM" id="SSF109854">
    <property type="entry name" value="DinB/YfiT-like putative metalloenzymes"/>
    <property type="match status" value="1"/>
</dbReference>
<evidence type="ECO:0000259" key="1">
    <source>
        <dbReference type="Pfam" id="PF12867"/>
    </source>
</evidence>
<keyword evidence="3" id="KW-1185">Reference proteome</keyword>
<evidence type="ECO:0000313" key="3">
    <source>
        <dbReference type="Proteomes" id="UP000243605"/>
    </source>
</evidence>
<evidence type="ECO:0000313" key="2">
    <source>
        <dbReference type="EMBL" id="SEW14802.1"/>
    </source>
</evidence>
<feature type="domain" description="DinB-like" evidence="1">
    <location>
        <begin position="27"/>
        <end position="164"/>
    </location>
</feature>
<dbReference type="RefSeq" id="WP_091476119.1">
    <property type="nucleotide sequence ID" value="NZ_FOIT01000006.1"/>
</dbReference>
<protein>
    <recommendedName>
        <fullName evidence="1">DinB-like domain-containing protein</fullName>
    </recommendedName>
</protein>
<dbReference type="OrthoDB" id="2389280at2"/>
<dbReference type="EMBL" id="FOIT01000006">
    <property type="protein sequence ID" value="SEW14802.1"/>
    <property type="molecule type" value="Genomic_DNA"/>
</dbReference>
<dbReference type="AlphaFoldDB" id="A0A662Z4Z1"/>
<accession>A0A662Z4Z1</accession>
<organism evidence="2 3">
    <name type="scientific">Aliicoccus persicus</name>
    <dbReference type="NCBI Taxonomy" id="930138"/>
    <lineage>
        <taxon>Bacteria</taxon>
        <taxon>Bacillati</taxon>
        <taxon>Bacillota</taxon>
        <taxon>Bacilli</taxon>
        <taxon>Bacillales</taxon>
        <taxon>Staphylococcaceae</taxon>
        <taxon>Aliicoccus</taxon>
    </lineage>
</organism>
<reference evidence="2 3" key="1">
    <citation type="submission" date="2016-10" db="EMBL/GenBank/DDBJ databases">
        <authorList>
            <person name="Varghese N."/>
            <person name="Submissions S."/>
        </authorList>
    </citation>
    <scope>NUCLEOTIDE SEQUENCE [LARGE SCALE GENOMIC DNA]</scope>
    <source>
        <strain evidence="2 3">IBRC-M10081</strain>
    </source>
</reference>
<dbReference type="InterPro" id="IPR024775">
    <property type="entry name" value="DinB-like"/>
</dbReference>
<dbReference type="InterPro" id="IPR034660">
    <property type="entry name" value="DinB/YfiT-like"/>
</dbReference>
<dbReference type="Pfam" id="PF12867">
    <property type="entry name" value="DinB_2"/>
    <property type="match status" value="1"/>
</dbReference>